<evidence type="ECO:0000313" key="4">
    <source>
        <dbReference type="Proteomes" id="UP001519504"/>
    </source>
</evidence>
<evidence type="ECO:0000256" key="2">
    <source>
        <dbReference type="SAM" id="SignalP"/>
    </source>
</evidence>
<keyword evidence="1 2" id="KW-0732">Signal</keyword>
<feature type="signal peptide" evidence="2">
    <location>
        <begin position="1"/>
        <end position="33"/>
    </location>
</feature>
<protein>
    <submittedName>
        <fullName evidence="3">BspA family leucine-rich repeat surface protein</fullName>
    </submittedName>
</protein>
<gene>
    <name evidence="3" type="ORF">G6R29_05635</name>
</gene>
<comment type="caution">
    <text evidence="3">The sequence shown here is derived from an EMBL/GenBank/DDBJ whole genome shotgun (WGS) entry which is preliminary data.</text>
</comment>
<evidence type="ECO:0000313" key="3">
    <source>
        <dbReference type="EMBL" id="MBS9339100.1"/>
    </source>
</evidence>
<organism evidence="3 4">
    <name type="scientific">Fructobacillus broussonetiae</name>
    <dbReference type="NCBI Taxonomy" id="2713173"/>
    <lineage>
        <taxon>Bacteria</taxon>
        <taxon>Bacillati</taxon>
        <taxon>Bacillota</taxon>
        <taxon>Bacilli</taxon>
        <taxon>Lactobacillales</taxon>
        <taxon>Lactobacillaceae</taxon>
        <taxon>Fructobacillus</taxon>
    </lineage>
</organism>
<evidence type="ECO:0000256" key="1">
    <source>
        <dbReference type="ARBA" id="ARBA00022729"/>
    </source>
</evidence>
<dbReference type="NCBIfam" id="TIGR03715">
    <property type="entry name" value="KxYKxGKxW"/>
    <property type="match status" value="1"/>
</dbReference>
<dbReference type="Proteomes" id="UP001519504">
    <property type="component" value="Unassembled WGS sequence"/>
</dbReference>
<feature type="chain" id="PRO_5045953858" evidence="2">
    <location>
        <begin position="34"/>
        <end position="212"/>
    </location>
</feature>
<proteinExistence type="predicted"/>
<dbReference type="EMBL" id="JAAMFK010000007">
    <property type="protein sequence ID" value="MBS9339100.1"/>
    <property type="molecule type" value="Genomic_DNA"/>
</dbReference>
<dbReference type="InterPro" id="IPR022263">
    <property type="entry name" value="KxYKxGKxW"/>
</dbReference>
<dbReference type="RefSeq" id="WP_213809382.1">
    <property type="nucleotide sequence ID" value="NZ_JAAMFK010000007.1"/>
</dbReference>
<accession>A0ABS5R0Y3</accession>
<reference evidence="3 4" key="1">
    <citation type="submission" date="2020-02" db="EMBL/GenBank/DDBJ databases">
        <title>Fructobacillus sp. isolated from paper mulberry of Taiwan.</title>
        <authorList>
            <person name="Lin S.-T."/>
        </authorList>
    </citation>
    <scope>NUCLEOTIDE SEQUENCE [LARGE SCALE GENOMIC DNA]</scope>
    <source>
        <strain evidence="3 4">M2-14</strain>
    </source>
</reference>
<dbReference type="Pfam" id="PF03382">
    <property type="entry name" value="DUF285"/>
    <property type="match status" value="1"/>
</dbReference>
<dbReference type="InterPro" id="IPR005046">
    <property type="entry name" value="DUF285"/>
</dbReference>
<name>A0ABS5R0Y3_9LACO</name>
<sequence length="212" mass="23397">MKETKKLRYKMFKAGKQVVVAAFLSFGVVSVTAVSNNHFNDFSAAAETVDANAGDSTGKFGTTQWKWDATTKTLTFDGPGEMGKVSGTDQNSRFKIPNVTDDQIEHIQFKNNVRFAADSFSLFSGLKNLKDITGLENVDTSQVVDMSWMFALTPSLQQIDLSSFNTPQLKYMAYMFYDSNVQSVDFSSFNTTNLVDDENGKALEGYSTGLVS</sequence>
<keyword evidence="4" id="KW-1185">Reference proteome</keyword>
<dbReference type="Pfam" id="PF19258">
    <property type="entry name" value="KxYKxGKxW_sig"/>
    <property type="match status" value="1"/>
</dbReference>
<dbReference type="Gene3D" id="3.80.10.10">
    <property type="entry name" value="Ribonuclease Inhibitor"/>
    <property type="match status" value="1"/>
</dbReference>
<dbReference type="InterPro" id="IPR032675">
    <property type="entry name" value="LRR_dom_sf"/>
</dbReference>